<dbReference type="Proteomes" id="UP000297729">
    <property type="component" value="Unassembled WGS sequence"/>
</dbReference>
<dbReference type="EMBL" id="SPVG01000178">
    <property type="protein sequence ID" value="TFW18885.1"/>
    <property type="molecule type" value="Genomic_DNA"/>
</dbReference>
<feature type="domain" description="DNA-directed DNA polymerase family A palm" evidence="5">
    <location>
        <begin position="197"/>
        <end position="386"/>
    </location>
</feature>
<dbReference type="InterPro" id="IPR043502">
    <property type="entry name" value="DNA/RNA_pol_sf"/>
</dbReference>
<dbReference type="PANTHER" id="PTHR10133">
    <property type="entry name" value="DNA POLYMERASE I"/>
    <property type="match status" value="1"/>
</dbReference>
<dbReference type="Pfam" id="PF00476">
    <property type="entry name" value="DNA_pol_A"/>
    <property type="match status" value="1"/>
</dbReference>
<dbReference type="OrthoDB" id="8887412at2"/>
<gene>
    <name evidence="6" type="ORF">E4L98_17210</name>
</gene>
<dbReference type="Gene3D" id="1.10.150.20">
    <property type="entry name" value="5' to 3' exonuclease, C-terminal subdomain"/>
    <property type="match status" value="1"/>
</dbReference>
<keyword evidence="7" id="KW-1185">Reference proteome</keyword>
<name>A0A4Y9SB07_9BURK</name>
<comment type="catalytic activity">
    <reaction evidence="4">
        <text>DNA(n) + a 2'-deoxyribonucleoside 5'-triphosphate = DNA(n+1) + diphosphate</text>
        <dbReference type="Rhea" id="RHEA:22508"/>
        <dbReference type="Rhea" id="RHEA-COMP:17339"/>
        <dbReference type="Rhea" id="RHEA-COMP:17340"/>
        <dbReference type="ChEBI" id="CHEBI:33019"/>
        <dbReference type="ChEBI" id="CHEBI:61560"/>
        <dbReference type="ChEBI" id="CHEBI:173112"/>
        <dbReference type="EC" id="2.7.7.7"/>
    </reaction>
</comment>
<evidence type="ECO:0000256" key="3">
    <source>
        <dbReference type="ARBA" id="ARBA00022705"/>
    </source>
</evidence>
<proteinExistence type="predicted"/>
<dbReference type="PANTHER" id="PTHR10133:SF27">
    <property type="entry name" value="DNA POLYMERASE NU"/>
    <property type="match status" value="1"/>
</dbReference>
<dbReference type="GO" id="GO:0006302">
    <property type="term" value="P:double-strand break repair"/>
    <property type="evidence" value="ECO:0007669"/>
    <property type="project" value="TreeGrafter"/>
</dbReference>
<comment type="subunit">
    <text evidence="1">Single-chain monomer with multiple functions.</text>
</comment>
<dbReference type="GO" id="GO:0003887">
    <property type="term" value="F:DNA-directed DNA polymerase activity"/>
    <property type="evidence" value="ECO:0007669"/>
    <property type="project" value="UniProtKB-EC"/>
</dbReference>
<dbReference type="InterPro" id="IPR001098">
    <property type="entry name" value="DNA-dir_DNA_pol_A_palm_dom"/>
</dbReference>
<evidence type="ECO:0000256" key="4">
    <source>
        <dbReference type="ARBA" id="ARBA00049244"/>
    </source>
</evidence>
<evidence type="ECO:0000313" key="7">
    <source>
        <dbReference type="Proteomes" id="UP000297729"/>
    </source>
</evidence>
<dbReference type="GO" id="GO:0006261">
    <property type="term" value="P:DNA-templated DNA replication"/>
    <property type="evidence" value="ECO:0007669"/>
    <property type="project" value="InterPro"/>
</dbReference>
<dbReference type="SUPFAM" id="SSF56672">
    <property type="entry name" value="DNA/RNA polymerases"/>
    <property type="match status" value="1"/>
</dbReference>
<evidence type="ECO:0000259" key="5">
    <source>
        <dbReference type="SMART" id="SM00482"/>
    </source>
</evidence>
<dbReference type="SMART" id="SM00482">
    <property type="entry name" value="POLAc"/>
    <property type="match status" value="1"/>
</dbReference>
<sequence>MADIVESKELAKKYSDIFYRISAYDASVYEQTGKFLFEFWGNLITKAAANGEISRQFFIEIPVFNLLYKHIISGIDIETNILRRHKSQIDYQYYSELKNFSAKHNLPLEVPSDNSIKEYLEPLGYDFSGISIDYVLEFLSTPNNFASDIMRLRRIAASRLVLAALPLSRRRIIPIIDIFGSITSRIYFKDPVFQNLAKRHRDIITASPGKTLSYVDYDQFEVGIMAALSMDPQLLRLYNSDDIYTALSLDIFGGNEKRKIAKRLFLSYAYGMKTRSLIDAAVEQGADRKKVKDFFAEFKVFESWKKKTIEDFQASGRISSGFGNYQNRESEGPLSEKEKRAGVSQVVQGTAALIFKKALLNMRNETEVRILLPMHDAVLLEHPPEYDSNKIVTIFAETMSEHLERKVLGKASLEPFFSPPSQ</sequence>
<dbReference type="Gene3D" id="3.30.70.370">
    <property type="match status" value="1"/>
</dbReference>
<reference evidence="6 7" key="1">
    <citation type="submission" date="2019-03" db="EMBL/GenBank/DDBJ databases">
        <title>Draft Genome Sequence of Duganella callidus sp. nov., a Novel Duganella Species Isolated from Cultivated Soil.</title>
        <authorList>
            <person name="Raths R."/>
            <person name="Peta V."/>
            <person name="Bucking H."/>
        </authorList>
    </citation>
    <scope>NUCLEOTIDE SEQUENCE [LARGE SCALE GENOMIC DNA]</scope>
    <source>
        <strain evidence="6 7">DN04</strain>
    </source>
</reference>
<dbReference type="AlphaFoldDB" id="A0A4Y9SB07"/>
<keyword evidence="3" id="KW-0235">DNA replication</keyword>
<evidence type="ECO:0000256" key="2">
    <source>
        <dbReference type="ARBA" id="ARBA00012417"/>
    </source>
</evidence>
<evidence type="ECO:0000256" key="1">
    <source>
        <dbReference type="ARBA" id="ARBA00011541"/>
    </source>
</evidence>
<organism evidence="6 7">
    <name type="scientific">Duganella callida</name>
    <dbReference type="NCBI Taxonomy" id="2561932"/>
    <lineage>
        <taxon>Bacteria</taxon>
        <taxon>Pseudomonadati</taxon>
        <taxon>Pseudomonadota</taxon>
        <taxon>Betaproteobacteria</taxon>
        <taxon>Burkholderiales</taxon>
        <taxon>Oxalobacteraceae</taxon>
        <taxon>Telluria group</taxon>
        <taxon>Duganella</taxon>
    </lineage>
</organism>
<protein>
    <recommendedName>
        <fullName evidence="2">DNA-directed DNA polymerase</fullName>
        <ecNumber evidence="2">2.7.7.7</ecNumber>
    </recommendedName>
</protein>
<accession>A0A4Y9SB07</accession>
<evidence type="ECO:0000313" key="6">
    <source>
        <dbReference type="EMBL" id="TFW18885.1"/>
    </source>
</evidence>
<comment type="caution">
    <text evidence="6">The sequence shown here is derived from an EMBL/GenBank/DDBJ whole genome shotgun (WGS) entry which is preliminary data.</text>
</comment>
<dbReference type="InterPro" id="IPR002298">
    <property type="entry name" value="DNA_polymerase_A"/>
</dbReference>
<dbReference type="GO" id="GO:0003677">
    <property type="term" value="F:DNA binding"/>
    <property type="evidence" value="ECO:0007669"/>
    <property type="project" value="InterPro"/>
</dbReference>
<dbReference type="EC" id="2.7.7.7" evidence="2"/>